<gene>
    <name evidence="2" type="ORF">ACJRO7_000248</name>
</gene>
<reference evidence="2 3" key="1">
    <citation type="submission" date="2024-11" db="EMBL/GenBank/DDBJ databases">
        <title>Chromosome-level genome assembly of Eucalyptus globulus Labill. provides insights into its genome evolution.</title>
        <authorList>
            <person name="Li X."/>
        </authorList>
    </citation>
    <scope>NUCLEOTIDE SEQUENCE [LARGE SCALE GENOMIC DNA]</scope>
    <source>
        <strain evidence="2">CL2024</strain>
        <tissue evidence="2">Fresh tender leaves</tissue>
    </source>
</reference>
<dbReference type="PANTHER" id="PTHR46912">
    <property type="entry name" value="HIGH MOBILITY GROUP B PROTEIN 13"/>
    <property type="match status" value="1"/>
</dbReference>
<dbReference type="EMBL" id="JBJKBG010000001">
    <property type="protein sequence ID" value="KAL3752819.1"/>
    <property type="molecule type" value="Genomic_DNA"/>
</dbReference>
<keyword evidence="1" id="KW-0175">Coiled coil</keyword>
<evidence type="ECO:0000313" key="3">
    <source>
        <dbReference type="Proteomes" id="UP001634007"/>
    </source>
</evidence>
<name>A0ABD3LQJ8_EUCGL</name>
<sequence>MQEMIKKLKVEKAKMENMLKKRDEMIRQKDRELAKERELEKFRCEFKKPQKLQDLKPTMMFRINHIGRDNEQMKEKNKVFFEKRRPSTPYILWYNDRWNKIKGKKFYEENDQKGYIEVLRMGLDRLKHEMKVTNERLDRMSSNLKILRGDVLNTKTKLKGRMNWHCKNSRITKLNEKS</sequence>
<dbReference type="PANTHER" id="PTHR46912:SF1">
    <property type="entry name" value="HIGH MOBILITY GROUP B PROTEIN 13"/>
    <property type="match status" value="1"/>
</dbReference>
<organism evidence="2 3">
    <name type="scientific">Eucalyptus globulus</name>
    <name type="common">Tasmanian blue gum</name>
    <dbReference type="NCBI Taxonomy" id="34317"/>
    <lineage>
        <taxon>Eukaryota</taxon>
        <taxon>Viridiplantae</taxon>
        <taxon>Streptophyta</taxon>
        <taxon>Embryophyta</taxon>
        <taxon>Tracheophyta</taxon>
        <taxon>Spermatophyta</taxon>
        <taxon>Magnoliopsida</taxon>
        <taxon>eudicotyledons</taxon>
        <taxon>Gunneridae</taxon>
        <taxon>Pentapetalae</taxon>
        <taxon>rosids</taxon>
        <taxon>malvids</taxon>
        <taxon>Myrtales</taxon>
        <taxon>Myrtaceae</taxon>
        <taxon>Myrtoideae</taxon>
        <taxon>Eucalypteae</taxon>
        <taxon>Eucalyptus</taxon>
    </lineage>
</organism>
<proteinExistence type="predicted"/>
<evidence type="ECO:0000313" key="2">
    <source>
        <dbReference type="EMBL" id="KAL3752819.1"/>
    </source>
</evidence>
<dbReference type="AlphaFoldDB" id="A0ABD3LQJ8"/>
<comment type="caution">
    <text evidence="2">The sequence shown here is derived from an EMBL/GenBank/DDBJ whole genome shotgun (WGS) entry which is preliminary data.</text>
</comment>
<protein>
    <submittedName>
        <fullName evidence="2">Uncharacterized protein</fullName>
    </submittedName>
</protein>
<dbReference type="InterPro" id="IPR044601">
    <property type="entry name" value="HMGB6/HMGB13"/>
</dbReference>
<accession>A0ABD3LQJ8</accession>
<evidence type="ECO:0000256" key="1">
    <source>
        <dbReference type="SAM" id="Coils"/>
    </source>
</evidence>
<feature type="coiled-coil region" evidence="1">
    <location>
        <begin position="1"/>
        <end position="35"/>
    </location>
</feature>
<dbReference type="Proteomes" id="UP001634007">
    <property type="component" value="Unassembled WGS sequence"/>
</dbReference>
<keyword evidence="3" id="KW-1185">Reference proteome</keyword>